<dbReference type="Gene3D" id="3.30.450.20">
    <property type="entry name" value="PAS domain"/>
    <property type="match status" value="1"/>
</dbReference>
<name>D9SEU4_GALCS</name>
<dbReference type="EMBL" id="CP002159">
    <property type="protein sequence ID" value="ADL55041.1"/>
    <property type="molecule type" value="Genomic_DNA"/>
</dbReference>
<reference evidence="8 9" key="1">
    <citation type="submission" date="2010-08" db="EMBL/GenBank/DDBJ databases">
        <title>Complete sequence of Gallionella capsiferriformans ES-2.</title>
        <authorList>
            <consortium name="US DOE Joint Genome Institute"/>
            <person name="Lucas S."/>
            <person name="Copeland A."/>
            <person name="Lapidus A."/>
            <person name="Cheng J.-F."/>
            <person name="Bruce D."/>
            <person name="Goodwin L."/>
            <person name="Pitluck S."/>
            <person name="Chertkov O."/>
            <person name="Davenport K.W."/>
            <person name="Detter J.C."/>
            <person name="Han C."/>
            <person name="Tapia R."/>
            <person name="Land M."/>
            <person name="Hauser L."/>
            <person name="Chang Y.-J."/>
            <person name="Jeffries C."/>
            <person name="Kyrpides N."/>
            <person name="Ivanova N."/>
            <person name="Mikhailova N."/>
            <person name="Shelobolina E.S."/>
            <person name="Picardal F."/>
            <person name="Roden E."/>
            <person name="Emerson D."/>
            <person name="Woyke T."/>
        </authorList>
    </citation>
    <scope>NUCLEOTIDE SEQUENCE [LARGE SCALE GENOMIC DNA]</scope>
    <source>
        <strain evidence="8 9">ES-2</strain>
    </source>
</reference>
<dbReference type="InterPro" id="IPR013655">
    <property type="entry name" value="PAS_fold_3"/>
</dbReference>
<feature type="domain" description="PAS" evidence="6">
    <location>
        <begin position="22"/>
        <end position="61"/>
    </location>
</feature>
<gene>
    <name evidence="8" type="ordered locus">Galf_1011</name>
</gene>
<dbReference type="Proteomes" id="UP000001235">
    <property type="component" value="Chromosome"/>
</dbReference>
<accession>D9SEU4</accession>
<dbReference type="PROSITE" id="PS50112">
    <property type="entry name" value="PAS"/>
    <property type="match status" value="1"/>
</dbReference>
<sequence>MQNKDAQVTQKEITFPSSTVLITKTDTRGIITYTNDAFVEVSGFTRAELLGKSHNVVRHPDMPPQTFKWLWDTLKAERPWRGMVKNRCKNGDHYWVRATIAPVIEGDKIIGYVSVRKAPTRAQIAEAEAMYGKLKQTGAQVVSKYERLKVKNWSMKGKLQTAIQIPLLVILTFAQLYVTGSLKEDALAGATEKGELIANQIIDSSNMLMVTGQIGDVANRNLLIKKVTSSGNVKSAQVLRTQQVSEQFGAGLPGEQAKDDLPRQVMESKKQQVLISDDAAGNPVLRVVTPYLASRDFHGTDCTSCHSVPENAVVGASDLVIDLTPDFARIEKMELHMVIGQLLLQLFLYFFIGFCVDKFIRRPLSDVDREFRNIMEGNLDTELDVTTQDEMGRLLCEIQSMQCYLRTMVDEIVTPVAYIQGCIKDLDGRVAGVAQNALAEQEHLQAISVTMAEFSRSVADVARMAADSLKDARDMQSIVEENNCNMELSISATGKVASTVEMSSQTIADLGASIQKIGSITNVIKEIAEQTNLLALNAAIEAARAGEQGRGFAVVADEVRKLAERTATSTRDISTTINEITEISNAAIHSMQSAVGEVETGISLIRKNGDGLKEIMVAAVNVAQCVEHIATASEEQSTAGEGAAQSLEQIASLVNSNVQSVEDAGIASRELSKSAGELSRAGYPLTKCALKL</sequence>
<dbReference type="SUPFAM" id="SSF58104">
    <property type="entry name" value="Methyl-accepting chemotaxis protein (MCP) signaling domain"/>
    <property type="match status" value="1"/>
</dbReference>
<dbReference type="AlphaFoldDB" id="D9SEU4"/>
<feature type="domain" description="Methyl-accepting transducer" evidence="5">
    <location>
        <begin position="415"/>
        <end position="651"/>
    </location>
</feature>
<dbReference type="KEGG" id="gca:Galf_1011"/>
<dbReference type="NCBIfam" id="TIGR00229">
    <property type="entry name" value="sensory_box"/>
    <property type="match status" value="1"/>
</dbReference>
<dbReference type="InterPro" id="IPR000014">
    <property type="entry name" value="PAS"/>
</dbReference>
<evidence type="ECO:0000313" key="9">
    <source>
        <dbReference type="Proteomes" id="UP000001235"/>
    </source>
</evidence>
<organism evidence="8 9">
    <name type="scientific">Gallionella capsiferriformans (strain ES-2)</name>
    <name type="common">Gallionella ferruginea capsiferriformans (strain ES-2)</name>
    <dbReference type="NCBI Taxonomy" id="395494"/>
    <lineage>
        <taxon>Bacteria</taxon>
        <taxon>Pseudomonadati</taxon>
        <taxon>Pseudomonadota</taxon>
        <taxon>Betaproteobacteria</taxon>
        <taxon>Nitrosomonadales</taxon>
        <taxon>Gallionellaceae</taxon>
        <taxon>Gallionella</taxon>
    </lineage>
</organism>
<dbReference type="InterPro" id="IPR035965">
    <property type="entry name" value="PAS-like_dom_sf"/>
</dbReference>
<dbReference type="FunFam" id="1.10.287.950:FF:000001">
    <property type="entry name" value="Methyl-accepting chemotaxis sensory transducer"/>
    <property type="match status" value="1"/>
</dbReference>
<evidence type="ECO:0000313" key="8">
    <source>
        <dbReference type="EMBL" id="ADL55041.1"/>
    </source>
</evidence>
<dbReference type="SMART" id="SM00091">
    <property type="entry name" value="PAS"/>
    <property type="match status" value="1"/>
</dbReference>
<dbReference type="RefSeq" id="WP_013292981.1">
    <property type="nucleotide sequence ID" value="NC_014394.1"/>
</dbReference>
<dbReference type="PANTHER" id="PTHR32089">
    <property type="entry name" value="METHYL-ACCEPTING CHEMOTAXIS PROTEIN MCPB"/>
    <property type="match status" value="1"/>
</dbReference>
<dbReference type="STRING" id="395494.Galf_1011"/>
<dbReference type="OrthoDB" id="9813966at2"/>
<dbReference type="CDD" id="cd00130">
    <property type="entry name" value="PAS"/>
    <property type="match status" value="1"/>
</dbReference>
<comment type="similarity">
    <text evidence="3">Belongs to the methyl-accepting chemotaxis (MCP) protein family.</text>
</comment>
<evidence type="ECO:0000256" key="4">
    <source>
        <dbReference type="PROSITE-ProRule" id="PRU00284"/>
    </source>
</evidence>
<dbReference type="CDD" id="cd11386">
    <property type="entry name" value="MCP_signal"/>
    <property type="match status" value="1"/>
</dbReference>
<keyword evidence="9" id="KW-1185">Reference proteome</keyword>
<dbReference type="InterPro" id="IPR004089">
    <property type="entry name" value="MCPsignal_dom"/>
</dbReference>
<feature type="domain" description="HAMP" evidence="7">
    <location>
        <begin position="358"/>
        <end position="410"/>
    </location>
</feature>
<proteinExistence type="inferred from homology"/>
<keyword evidence="2 4" id="KW-0807">Transducer</keyword>
<dbReference type="CDD" id="cd06225">
    <property type="entry name" value="HAMP"/>
    <property type="match status" value="1"/>
</dbReference>
<comment type="subcellular location">
    <subcellularLocation>
        <location evidence="1">Membrane</location>
    </subcellularLocation>
</comment>
<dbReference type="SMART" id="SM00283">
    <property type="entry name" value="MA"/>
    <property type="match status" value="1"/>
</dbReference>
<dbReference type="Gene3D" id="1.10.287.950">
    <property type="entry name" value="Methyl-accepting chemotaxis protein"/>
    <property type="match status" value="1"/>
</dbReference>
<dbReference type="Pfam" id="PF00015">
    <property type="entry name" value="MCPsignal"/>
    <property type="match status" value="1"/>
</dbReference>
<evidence type="ECO:0000259" key="6">
    <source>
        <dbReference type="PROSITE" id="PS50112"/>
    </source>
</evidence>
<dbReference type="InterPro" id="IPR003660">
    <property type="entry name" value="HAMP_dom"/>
</dbReference>
<evidence type="ECO:0000256" key="3">
    <source>
        <dbReference type="ARBA" id="ARBA00029447"/>
    </source>
</evidence>
<dbReference type="HOGENOM" id="CLU_000445_107_26_4"/>
<dbReference type="PROSITE" id="PS50885">
    <property type="entry name" value="HAMP"/>
    <property type="match status" value="1"/>
</dbReference>
<dbReference type="SUPFAM" id="SSF55785">
    <property type="entry name" value="PYP-like sensor domain (PAS domain)"/>
    <property type="match status" value="1"/>
</dbReference>
<evidence type="ECO:0000259" key="7">
    <source>
        <dbReference type="PROSITE" id="PS50885"/>
    </source>
</evidence>
<dbReference type="Gene3D" id="3.30.450.290">
    <property type="match status" value="1"/>
</dbReference>
<evidence type="ECO:0000259" key="5">
    <source>
        <dbReference type="PROSITE" id="PS50111"/>
    </source>
</evidence>
<dbReference type="Pfam" id="PF08447">
    <property type="entry name" value="PAS_3"/>
    <property type="match status" value="1"/>
</dbReference>
<dbReference type="GO" id="GO:0016020">
    <property type="term" value="C:membrane"/>
    <property type="evidence" value="ECO:0007669"/>
    <property type="project" value="UniProtKB-SubCell"/>
</dbReference>
<dbReference type="PANTHER" id="PTHR32089:SF112">
    <property type="entry name" value="LYSOZYME-LIKE PROTEIN-RELATED"/>
    <property type="match status" value="1"/>
</dbReference>
<dbReference type="eggNOG" id="COG0840">
    <property type="taxonomic scope" value="Bacteria"/>
</dbReference>
<evidence type="ECO:0000256" key="1">
    <source>
        <dbReference type="ARBA" id="ARBA00004370"/>
    </source>
</evidence>
<dbReference type="GO" id="GO:0006935">
    <property type="term" value="P:chemotaxis"/>
    <property type="evidence" value="ECO:0007669"/>
    <property type="project" value="UniProtKB-ARBA"/>
</dbReference>
<dbReference type="GO" id="GO:0007165">
    <property type="term" value="P:signal transduction"/>
    <property type="evidence" value="ECO:0007669"/>
    <property type="project" value="UniProtKB-KW"/>
</dbReference>
<protein>
    <submittedName>
        <fullName evidence="8">Methyl-accepting chemotaxis sensory transducer with Pas/Pac sensor</fullName>
    </submittedName>
</protein>
<evidence type="ECO:0000256" key="2">
    <source>
        <dbReference type="ARBA" id="ARBA00023224"/>
    </source>
</evidence>
<dbReference type="PROSITE" id="PS50111">
    <property type="entry name" value="CHEMOTAXIS_TRANSDUC_2"/>
    <property type="match status" value="1"/>
</dbReference>